<dbReference type="SUPFAM" id="SSF89372">
    <property type="entry name" value="Fucose-specific lectin"/>
    <property type="match status" value="1"/>
</dbReference>
<evidence type="ECO:0000256" key="1">
    <source>
        <dbReference type="SAM" id="MobiDB-lite"/>
    </source>
</evidence>
<evidence type="ECO:0000256" key="2">
    <source>
        <dbReference type="SAM" id="Phobius"/>
    </source>
</evidence>
<dbReference type="KEGG" id="trr:M419DRAFT_89101"/>
<dbReference type="OrthoDB" id="4896939at2759"/>
<feature type="transmembrane region" description="Helical" evidence="2">
    <location>
        <begin position="72"/>
        <end position="94"/>
    </location>
</feature>
<keyword evidence="2" id="KW-1133">Transmembrane helix</keyword>
<reference evidence="4" key="1">
    <citation type="journal article" date="2013" name="Ind. Biotechnol.">
        <title>Comparative genomics analysis of Trichoderma reesei strains.</title>
        <authorList>
            <person name="Koike H."/>
            <person name="Aerts A."/>
            <person name="LaButti K."/>
            <person name="Grigoriev I.V."/>
            <person name="Baker S.E."/>
        </authorList>
    </citation>
    <scope>NUCLEOTIDE SEQUENCE [LARGE SCALE GENOMIC DNA]</scope>
    <source>
        <strain evidence="4">ATCC 56765 / BCRC 32924 / NRRL 11460 / Rut C-30</strain>
    </source>
</reference>
<dbReference type="HOGENOM" id="CLU_561483_0_0_1"/>
<dbReference type="Gene3D" id="2.120.10.70">
    <property type="entry name" value="Fucose-specific lectin"/>
    <property type="match status" value="1"/>
</dbReference>
<feature type="region of interest" description="Disordered" evidence="1">
    <location>
        <begin position="18"/>
        <end position="49"/>
    </location>
</feature>
<organism evidence="3 4">
    <name type="scientific">Hypocrea jecorina (strain ATCC 56765 / BCRC 32924 / NRRL 11460 / Rut C-30)</name>
    <name type="common">Trichoderma reesei</name>
    <dbReference type="NCBI Taxonomy" id="1344414"/>
    <lineage>
        <taxon>Eukaryota</taxon>
        <taxon>Fungi</taxon>
        <taxon>Dikarya</taxon>
        <taxon>Ascomycota</taxon>
        <taxon>Pezizomycotina</taxon>
        <taxon>Sordariomycetes</taxon>
        <taxon>Hypocreomycetidae</taxon>
        <taxon>Hypocreales</taxon>
        <taxon>Hypocreaceae</taxon>
        <taxon>Trichoderma</taxon>
    </lineage>
</organism>
<sequence>MMPLFDIAYFVQRDRQAAAAATPGREPPPVPPRAPRTSQSLEDQQPSTAREQYYQLHRDPVQRPWYYRKRMLPFAIAMTIFSTLLSCVMLAVTLTRKSFLMTKAHPTETITQSALTLSSFSTTFPQENPSLMTAVDSSSVPLPTTVSGLPSMTTDTTSAASPSASPAVPILSSSDLASVYIDRRDSRDSWEILIWQDGAGSLVYMEGDSERKGLGRIRDVLQGALAAKDGTPMAAVVDDTDSAHLFYLDENNVVSHIFMTSGGSWKVGGLSTGTNRMTAHGKSKLSAAFHQGEHETHVVVLSYQDPDEKLQLAMSEDARKGDWYIVEFDSFSGRHGVGDWEGVGHAIAGDWQNKKQEPDGSFNGLLMAVENEGEIMPWECSVDFHASSTKQVECHVLDKTFLDTNGEGISLSSRTNQLGWVRTGHGQGKAPAQTLPYEYAFLYLDSQGSIHENRVGVDVERVAGDGFHGDMGFESLATNGNKTVYAKSGSSVVVFRLDDDGWRWRLDGIVNTTISETDSSS</sequence>
<proteinExistence type="predicted"/>
<gene>
    <name evidence="3" type="ORF">M419DRAFT_89101</name>
</gene>
<accession>A0A024S003</accession>
<dbReference type="EMBL" id="KI911163">
    <property type="protein sequence ID" value="ETR98387.1"/>
    <property type="molecule type" value="Genomic_DNA"/>
</dbReference>
<keyword evidence="2" id="KW-0812">Transmembrane</keyword>
<dbReference type="AlphaFoldDB" id="A0A024S003"/>
<evidence type="ECO:0000313" key="3">
    <source>
        <dbReference type="EMBL" id="ETR98387.1"/>
    </source>
</evidence>
<name>A0A024S003_HYPJR</name>
<evidence type="ECO:0008006" key="5">
    <source>
        <dbReference type="Google" id="ProtNLM"/>
    </source>
</evidence>
<feature type="compositionally biased region" description="Polar residues" evidence="1">
    <location>
        <begin position="37"/>
        <end position="49"/>
    </location>
</feature>
<evidence type="ECO:0000313" key="4">
    <source>
        <dbReference type="Proteomes" id="UP000024376"/>
    </source>
</evidence>
<keyword evidence="2" id="KW-0472">Membrane</keyword>
<dbReference type="Proteomes" id="UP000024376">
    <property type="component" value="Unassembled WGS sequence"/>
</dbReference>
<protein>
    <recommendedName>
        <fullName evidence="5">Fucose-specific lectin</fullName>
    </recommendedName>
</protein>
<feature type="compositionally biased region" description="Pro residues" evidence="1">
    <location>
        <begin position="25"/>
        <end position="34"/>
    </location>
</feature>